<gene>
    <name evidence="1" type="ORF">KDK67_06785</name>
</gene>
<dbReference type="SUPFAM" id="SSF88713">
    <property type="entry name" value="Glycoside hydrolase/deacetylase"/>
    <property type="match status" value="1"/>
</dbReference>
<reference evidence="1" key="1">
    <citation type="journal article" date="2021" name="mSystems">
        <title>Bacteria and Archaea Synergistically Convert Glycine Betaine to Biogenic Methane in the Formosa Cold Seep of the South China Sea.</title>
        <authorList>
            <person name="Li L."/>
            <person name="Zhang W."/>
            <person name="Zhang S."/>
            <person name="Song L."/>
            <person name="Sun Q."/>
            <person name="Zhang H."/>
            <person name="Xiang H."/>
            <person name="Dong X."/>
        </authorList>
    </citation>
    <scope>NUCLEOTIDE SEQUENCE</scope>
    <source>
        <strain evidence="1">LLY</strain>
    </source>
</reference>
<evidence type="ECO:0000313" key="2">
    <source>
        <dbReference type="Proteomes" id="UP001056766"/>
    </source>
</evidence>
<organism evidence="1 2">
    <name type="scientific">Methanococcoides seepicolus</name>
    <dbReference type="NCBI Taxonomy" id="2828780"/>
    <lineage>
        <taxon>Archaea</taxon>
        <taxon>Methanobacteriati</taxon>
        <taxon>Methanobacteriota</taxon>
        <taxon>Stenosarchaea group</taxon>
        <taxon>Methanomicrobia</taxon>
        <taxon>Methanosarcinales</taxon>
        <taxon>Methanosarcinaceae</taxon>
        <taxon>Methanococcoides</taxon>
    </lineage>
</organism>
<accession>A0A9E4ZEP3</accession>
<dbReference type="GO" id="GO:0005975">
    <property type="term" value="P:carbohydrate metabolic process"/>
    <property type="evidence" value="ECO:0007669"/>
    <property type="project" value="InterPro"/>
</dbReference>
<evidence type="ECO:0008006" key="3">
    <source>
        <dbReference type="Google" id="ProtNLM"/>
    </source>
</evidence>
<dbReference type="AlphaFoldDB" id="A0A9E4ZEP3"/>
<reference evidence="1" key="2">
    <citation type="submission" date="2021-04" db="EMBL/GenBank/DDBJ databases">
        <authorList>
            <person name="Dong X."/>
        </authorList>
    </citation>
    <scope>NUCLEOTIDE SEQUENCE</scope>
    <source>
        <strain evidence="1">LLY</strain>
    </source>
</reference>
<dbReference type="Proteomes" id="UP001056766">
    <property type="component" value="Unassembled WGS sequence"/>
</dbReference>
<keyword evidence="2" id="KW-1185">Reference proteome</keyword>
<name>A0A9E4ZEP3_9EURY</name>
<protein>
    <recommendedName>
        <fullName evidence="3">Polysaccharide deacetylase</fullName>
    </recommendedName>
</protein>
<dbReference type="InterPro" id="IPR011330">
    <property type="entry name" value="Glyco_hydro/deAcase_b/a-brl"/>
</dbReference>
<sequence>MRDFTLSMYGQFLEAITNTEYTATSVCDYLKYVPDRCVILRHDVDRAVKRSLDMAQLEHEYGIRSTYYFRHTDEVFKPDYMHAIADLGHEIGFHYEVLDKAKGDMKKAINIFEKELNELRDVEEVTTVCMHGNPLSQWLNRDIWKKYDFKEFGILGEPYLSIDYNKVMYLTDTGRTWADLNIRVKDVLNSGGSGANSGFVGKIASTKDLIELIKSEEVPQLCILAHPNRWCDDTFGWTKEILLQNIKNIGKAGIVWYRNRKSL</sequence>
<proteinExistence type="predicted"/>
<dbReference type="RefSeq" id="WP_250868062.1">
    <property type="nucleotide sequence ID" value="NZ_JAGSOI010000022.1"/>
</dbReference>
<evidence type="ECO:0000313" key="1">
    <source>
        <dbReference type="EMBL" id="MCM1986706.1"/>
    </source>
</evidence>
<comment type="caution">
    <text evidence="1">The sequence shown here is derived from an EMBL/GenBank/DDBJ whole genome shotgun (WGS) entry which is preliminary data.</text>
</comment>
<dbReference type="EMBL" id="JAGSOI010000022">
    <property type="protein sequence ID" value="MCM1986706.1"/>
    <property type="molecule type" value="Genomic_DNA"/>
</dbReference>